<evidence type="ECO:0000313" key="2">
    <source>
        <dbReference type="Proteomes" id="UP000278627"/>
    </source>
</evidence>
<dbReference type="EMBL" id="UZAD01003786">
    <property type="protein sequence ID" value="VDN86617.1"/>
    <property type="molecule type" value="Genomic_DNA"/>
</dbReference>
<keyword evidence="2" id="KW-1185">Reference proteome</keyword>
<evidence type="ECO:0000313" key="3">
    <source>
        <dbReference type="WBParaSite" id="BPAG_0000546801-mRNA-1"/>
    </source>
</evidence>
<protein>
    <submittedName>
        <fullName evidence="1 3">Uncharacterized protein</fullName>
    </submittedName>
</protein>
<evidence type="ECO:0000313" key="1">
    <source>
        <dbReference type="EMBL" id="VDN86617.1"/>
    </source>
</evidence>
<accession>A0A0N4TB81</accession>
<dbReference type="AlphaFoldDB" id="A0A0N4TB81"/>
<reference evidence="3" key="1">
    <citation type="submission" date="2017-02" db="UniProtKB">
        <authorList>
            <consortium name="WormBaseParasite"/>
        </authorList>
    </citation>
    <scope>IDENTIFICATION</scope>
</reference>
<sequence>MSLISTPFSDLGIDLGSTYRLGHPENEQLIRRIYPNFASDYMKESDVLVIFTHYYYLKMRKDVITTEIGRSLFATVHGLRYIEWYLIKLELKY</sequence>
<dbReference type="Proteomes" id="UP000278627">
    <property type="component" value="Unassembled WGS sequence"/>
</dbReference>
<name>A0A0N4TB81_BRUPA</name>
<reference evidence="1 2" key="2">
    <citation type="submission" date="2018-11" db="EMBL/GenBank/DDBJ databases">
        <authorList>
            <consortium name="Pathogen Informatics"/>
        </authorList>
    </citation>
    <scope>NUCLEOTIDE SEQUENCE [LARGE SCALE GENOMIC DNA]</scope>
</reference>
<organism evidence="3">
    <name type="scientific">Brugia pahangi</name>
    <name type="common">Filarial nematode worm</name>
    <dbReference type="NCBI Taxonomy" id="6280"/>
    <lineage>
        <taxon>Eukaryota</taxon>
        <taxon>Metazoa</taxon>
        <taxon>Ecdysozoa</taxon>
        <taxon>Nematoda</taxon>
        <taxon>Chromadorea</taxon>
        <taxon>Rhabditida</taxon>
        <taxon>Spirurina</taxon>
        <taxon>Spiruromorpha</taxon>
        <taxon>Filarioidea</taxon>
        <taxon>Onchocercidae</taxon>
        <taxon>Brugia</taxon>
    </lineage>
</organism>
<dbReference type="WBParaSite" id="BPAG_0000546801-mRNA-1">
    <property type="protein sequence ID" value="BPAG_0000546801-mRNA-1"/>
    <property type="gene ID" value="BPAG_0000546801"/>
</dbReference>
<gene>
    <name evidence="1" type="ORF">BPAG_LOCUS5431</name>
</gene>
<proteinExistence type="predicted"/>